<dbReference type="SUPFAM" id="SSF53850">
    <property type="entry name" value="Periplasmic binding protein-like II"/>
    <property type="match status" value="1"/>
</dbReference>
<dbReference type="Proteomes" id="UP000214880">
    <property type="component" value="Unassembled WGS sequence"/>
</dbReference>
<feature type="domain" description="HTH lysR-type" evidence="5">
    <location>
        <begin position="1"/>
        <end position="58"/>
    </location>
</feature>
<comment type="similarity">
    <text evidence="1">Belongs to the LysR transcriptional regulatory family.</text>
</comment>
<evidence type="ECO:0000256" key="2">
    <source>
        <dbReference type="ARBA" id="ARBA00023015"/>
    </source>
</evidence>
<dbReference type="GO" id="GO:0003700">
    <property type="term" value="F:DNA-binding transcription factor activity"/>
    <property type="evidence" value="ECO:0007669"/>
    <property type="project" value="InterPro"/>
</dbReference>
<dbReference type="Gene3D" id="3.40.190.290">
    <property type="match status" value="1"/>
</dbReference>
<proteinExistence type="inferred from homology"/>
<dbReference type="PANTHER" id="PTHR30419:SF30">
    <property type="entry name" value="LYSR FAMILY TRANSCRIPTIONAL REGULATOR"/>
    <property type="match status" value="1"/>
</dbReference>
<dbReference type="OrthoDB" id="1624015at2"/>
<dbReference type="GO" id="GO:0005829">
    <property type="term" value="C:cytosol"/>
    <property type="evidence" value="ECO:0007669"/>
    <property type="project" value="TreeGrafter"/>
</dbReference>
<dbReference type="PROSITE" id="PS50931">
    <property type="entry name" value="HTH_LYSR"/>
    <property type="match status" value="1"/>
</dbReference>
<evidence type="ECO:0000313" key="7">
    <source>
        <dbReference type="Proteomes" id="UP000214880"/>
    </source>
</evidence>
<reference evidence="6 7" key="1">
    <citation type="submission" date="2016-10" db="EMBL/GenBank/DDBJ databases">
        <authorList>
            <person name="de Groot N.N."/>
        </authorList>
    </citation>
    <scope>NUCLEOTIDE SEQUENCE [LARGE SCALE GENOMIC DNA]</scope>
    <source>
        <strain evidence="6 7">DSM 1736</strain>
    </source>
</reference>
<dbReference type="InterPro" id="IPR036388">
    <property type="entry name" value="WH-like_DNA-bd_sf"/>
</dbReference>
<dbReference type="AlphaFoldDB" id="A0A1G9W2U5"/>
<dbReference type="Gene3D" id="1.10.10.10">
    <property type="entry name" value="Winged helix-like DNA-binding domain superfamily/Winged helix DNA-binding domain"/>
    <property type="match status" value="1"/>
</dbReference>
<organism evidence="6 7">
    <name type="scientific">Dendrosporobacter quercicolus</name>
    <dbReference type="NCBI Taxonomy" id="146817"/>
    <lineage>
        <taxon>Bacteria</taxon>
        <taxon>Bacillati</taxon>
        <taxon>Bacillota</taxon>
        <taxon>Negativicutes</taxon>
        <taxon>Selenomonadales</taxon>
        <taxon>Sporomusaceae</taxon>
        <taxon>Dendrosporobacter</taxon>
    </lineage>
</organism>
<dbReference type="PRINTS" id="PR00039">
    <property type="entry name" value="HTHLYSR"/>
</dbReference>
<dbReference type="Pfam" id="PF00126">
    <property type="entry name" value="HTH_1"/>
    <property type="match status" value="1"/>
</dbReference>
<keyword evidence="3 6" id="KW-0238">DNA-binding</keyword>
<keyword evidence="7" id="KW-1185">Reference proteome</keyword>
<protein>
    <submittedName>
        <fullName evidence="6">DNA-binding transcriptional regulator, LysR family</fullName>
    </submittedName>
</protein>
<accession>A0A1G9W2U5</accession>
<dbReference type="InterPro" id="IPR000847">
    <property type="entry name" value="LysR_HTH_N"/>
</dbReference>
<evidence type="ECO:0000313" key="6">
    <source>
        <dbReference type="EMBL" id="SDM78844.1"/>
    </source>
</evidence>
<dbReference type="InterPro" id="IPR036390">
    <property type="entry name" value="WH_DNA-bd_sf"/>
</dbReference>
<sequence length="296" mass="33680">MDLRQLEYFQMVGKLRSITRAAEQLHVSQSTVTLAIQKLEDSLAIQLFDRSQKQFSLTTEGQVFLQSVADILNRLQDATAEIQKYRQLQKGTIKVGVPPMIGSFLFPEILAQFTLLYPQLQLSIIEESSFALRQLLERGELDLGIVNLYQPTLLLETIRITTEEIVACLPLKHPMANRTTIDMKDLQNEQFILFKEGAYNRHVILEECKRHGFAPNILLSSDQIETIKGLVIKGVGISFLIRAVTRQNSDFAAIHLSNPLHLQFGLAWKKDRYLSKAAQAFIKFITEIICPPNTIR</sequence>
<dbReference type="InterPro" id="IPR050950">
    <property type="entry name" value="HTH-type_LysR_regulators"/>
</dbReference>
<dbReference type="FunFam" id="1.10.10.10:FF:000001">
    <property type="entry name" value="LysR family transcriptional regulator"/>
    <property type="match status" value="1"/>
</dbReference>
<dbReference type="GO" id="GO:0003677">
    <property type="term" value="F:DNA binding"/>
    <property type="evidence" value="ECO:0007669"/>
    <property type="project" value="UniProtKB-KW"/>
</dbReference>
<dbReference type="SUPFAM" id="SSF46785">
    <property type="entry name" value="Winged helix' DNA-binding domain"/>
    <property type="match status" value="1"/>
</dbReference>
<dbReference type="PANTHER" id="PTHR30419">
    <property type="entry name" value="HTH-TYPE TRANSCRIPTIONAL REGULATOR YBHD"/>
    <property type="match status" value="1"/>
</dbReference>
<keyword evidence="4" id="KW-0804">Transcription</keyword>
<evidence type="ECO:0000256" key="3">
    <source>
        <dbReference type="ARBA" id="ARBA00023125"/>
    </source>
</evidence>
<gene>
    <name evidence="6" type="ORF">SAMN04488502_107107</name>
</gene>
<dbReference type="CDD" id="cd05466">
    <property type="entry name" value="PBP2_LTTR_substrate"/>
    <property type="match status" value="1"/>
</dbReference>
<evidence type="ECO:0000256" key="1">
    <source>
        <dbReference type="ARBA" id="ARBA00009437"/>
    </source>
</evidence>
<name>A0A1G9W2U5_9FIRM</name>
<dbReference type="Pfam" id="PF03466">
    <property type="entry name" value="LysR_substrate"/>
    <property type="match status" value="1"/>
</dbReference>
<keyword evidence="2" id="KW-0805">Transcription regulation</keyword>
<evidence type="ECO:0000256" key="4">
    <source>
        <dbReference type="ARBA" id="ARBA00023163"/>
    </source>
</evidence>
<dbReference type="EMBL" id="FNHB01000007">
    <property type="protein sequence ID" value="SDM78844.1"/>
    <property type="molecule type" value="Genomic_DNA"/>
</dbReference>
<evidence type="ECO:0000259" key="5">
    <source>
        <dbReference type="PROSITE" id="PS50931"/>
    </source>
</evidence>
<dbReference type="InterPro" id="IPR005119">
    <property type="entry name" value="LysR_subst-bd"/>
</dbReference>
<dbReference type="RefSeq" id="WP_092074144.1">
    <property type="nucleotide sequence ID" value="NZ_FNHB01000007.1"/>
</dbReference>